<keyword evidence="5" id="KW-1185">Reference proteome</keyword>
<organism evidence="4 5">
    <name type="scientific">Virgibacillus necropolis</name>
    <dbReference type="NCBI Taxonomy" id="163877"/>
    <lineage>
        <taxon>Bacteria</taxon>
        <taxon>Bacillati</taxon>
        <taxon>Bacillota</taxon>
        <taxon>Bacilli</taxon>
        <taxon>Bacillales</taxon>
        <taxon>Bacillaceae</taxon>
        <taxon>Virgibacillus</taxon>
    </lineage>
</organism>
<feature type="domain" description="DUF1648" evidence="2">
    <location>
        <begin position="148"/>
        <end position="196"/>
    </location>
</feature>
<sequence>MNTMMIILLLVIMIPVFISLMFIPYWTRRTESFGVSIPEEIYNSSELKSMRKRYAIMTGMASLFVTIVFLVMGSTFENEETMSIFFSIIIGIFMIGSFFIYLKFHREMKMLKKSKNWSEEKSQLVVVNTRFRDQKLIHSNLWFIISFIIAFTSMFITFRFYDRIPDRIPMQYDFDGNVTNWSEKSYRTLMIMPIMQVYLTLLFIFINTMIGKSKQQVNAENPEESMRRNVIFRRRWSAYIIISGIALTFLFSFTQFSFIFTINQQLLVIAPLVLGIGVTVGAIILSITTGQGGSRIKTSTGQNGKIIDRDDDQYWKLGMFYFNKNDPSIFLEKRFGVGWTNNWAHPLSWIIMLVIIAGAVGIPILLGD</sequence>
<protein>
    <recommendedName>
        <fullName evidence="6">DUF1648 domain-containing protein</fullName>
    </recommendedName>
</protein>
<feature type="transmembrane region" description="Helical" evidence="1">
    <location>
        <begin position="266"/>
        <end position="287"/>
    </location>
</feature>
<accession>A0A221M7D0</accession>
<dbReference type="Pfam" id="PF07853">
    <property type="entry name" value="DUF1648"/>
    <property type="match status" value="1"/>
</dbReference>
<feature type="domain" description="DUF5808" evidence="3">
    <location>
        <begin position="324"/>
        <end position="349"/>
    </location>
</feature>
<evidence type="ECO:0000313" key="5">
    <source>
        <dbReference type="Proteomes" id="UP000204391"/>
    </source>
</evidence>
<feature type="transmembrane region" description="Helical" evidence="1">
    <location>
        <begin position="54"/>
        <end position="76"/>
    </location>
</feature>
<evidence type="ECO:0000259" key="2">
    <source>
        <dbReference type="Pfam" id="PF07853"/>
    </source>
</evidence>
<evidence type="ECO:0000256" key="1">
    <source>
        <dbReference type="SAM" id="Phobius"/>
    </source>
</evidence>
<evidence type="ECO:0000259" key="3">
    <source>
        <dbReference type="Pfam" id="PF19124"/>
    </source>
</evidence>
<dbReference type="InterPro" id="IPR012867">
    <property type="entry name" value="DUF1648"/>
</dbReference>
<feature type="transmembrane region" description="Helical" evidence="1">
    <location>
        <begin position="82"/>
        <end position="102"/>
    </location>
</feature>
<feature type="transmembrane region" description="Helical" evidence="1">
    <location>
        <begin position="343"/>
        <end position="366"/>
    </location>
</feature>
<gene>
    <name evidence="4" type="ORF">CFK40_00140</name>
</gene>
<dbReference type="PIRSF" id="PIRSF032908">
    <property type="entry name" value="UCP032908"/>
    <property type="match status" value="1"/>
</dbReference>
<dbReference type="PANTHER" id="PTHR37810">
    <property type="entry name" value="IMMUNITY PROTEIN SDPI"/>
    <property type="match status" value="1"/>
</dbReference>
<dbReference type="InterPro" id="IPR043831">
    <property type="entry name" value="DUF5808"/>
</dbReference>
<keyword evidence="1" id="KW-0812">Transmembrane</keyword>
<name>A0A221M7D0_9BACI</name>
<feature type="transmembrane region" description="Helical" evidence="1">
    <location>
        <begin position="140"/>
        <end position="161"/>
    </location>
</feature>
<feature type="transmembrane region" description="Helical" evidence="1">
    <location>
        <begin position="186"/>
        <end position="206"/>
    </location>
</feature>
<reference evidence="4 5" key="1">
    <citation type="journal article" date="2003" name="Int. J. Syst. Evol. Microbiol.">
        <title>Virgibacillus carmonensis sp. nov., Virgibacillus necropolis sp. nov. and Virgibacillus picturae sp. nov., three novel species isolated from deteriorated mural paintings, transfer of the species of the genus salibacillus to Virgibacillus, as Virgibacillus marismortui comb. nov. and Virgibacillus salexigens comb. nov., and emended description of the genus Virgibacillus.</title>
        <authorList>
            <person name="Heyrman J."/>
            <person name="Logan N.A."/>
            <person name="Busse H.J."/>
            <person name="Balcaen A."/>
            <person name="Lebbe L."/>
            <person name="Rodriguez-Diaz M."/>
            <person name="Swings J."/>
            <person name="De Vos P."/>
        </authorList>
    </citation>
    <scope>NUCLEOTIDE SEQUENCE [LARGE SCALE GENOMIC DNA]</scope>
    <source>
        <strain evidence="4 5">LMG 19488</strain>
    </source>
</reference>
<feature type="transmembrane region" description="Helical" evidence="1">
    <location>
        <begin position="6"/>
        <end position="26"/>
    </location>
</feature>
<evidence type="ECO:0008006" key="6">
    <source>
        <dbReference type="Google" id="ProtNLM"/>
    </source>
</evidence>
<dbReference type="EMBL" id="CP022437">
    <property type="protein sequence ID" value="ASN03542.1"/>
    <property type="molecule type" value="Genomic_DNA"/>
</dbReference>
<proteinExistence type="predicted"/>
<keyword evidence="1" id="KW-0472">Membrane</keyword>
<dbReference type="KEGG" id="vne:CFK40_00140"/>
<dbReference type="RefSeq" id="WP_089530116.1">
    <property type="nucleotide sequence ID" value="NZ_CP022437.1"/>
</dbReference>
<dbReference type="Pfam" id="PF19124">
    <property type="entry name" value="DUF5808"/>
    <property type="match status" value="1"/>
</dbReference>
<feature type="transmembrane region" description="Helical" evidence="1">
    <location>
        <begin position="236"/>
        <end position="260"/>
    </location>
</feature>
<dbReference type="InterPro" id="IPR014574">
    <property type="entry name" value="UCP032908"/>
</dbReference>
<dbReference type="AlphaFoldDB" id="A0A221M7D0"/>
<dbReference type="PANTHER" id="PTHR37810:SF9">
    <property type="entry name" value="MEMBRANE PROTEIN"/>
    <property type="match status" value="1"/>
</dbReference>
<dbReference type="Proteomes" id="UP000204391">
    <property type="component" value="Chromosome"/>
</dbReference>
<dbReference type="GO" id="GO:0009636">
    <property type="term" value="P:response to toxic substance"/>
    <property type="evidence" value="ECO:0007669"/>
    <property type="project" value="TreeGrafter"/>
</dbReference>
<dbReference type="OrthoDB" id="157646at2"/>
<keyword evidence="1" id="KW-1133">Transmembrane helix</keyword>
<evidence type="ECO:0000313" key="4">
    <source>
        <dbReference type="EMBL" id="ASN03542.1"/>
    </source>
</evidence>